<dbReference type="RefSeq" id="WP_118902517.1">
    <property type="nucleotide sequence ID" value="NZ_QOCR01000004.1"/>
</dbReference>
<accession>A0A3R6VJC5</accession>
<keyword evidence="2" id="KW-0812">Transmembrane</keyword>
<evidence type="ECO:0000313" key="4">
    <source>
        <dbReference type="Proteomes" id="UP000284109"/>
    </source>
</evidence>
<feature type="compositionally biased region" description="Polar residues" evidence="1">
    <location>
        <begin position="234"/>
        <end position="262"/>
    </location>
</feature>
<keyword evidence="2" id="KW-1133">Transmembrane helix</keyword>
<protein>
    <submittedName>
        <fullName evidence="3">Uncharacterized protein</fullName>
    </submittedName>
</protein>
<comment type="caution">
    <text evidence="3">The sequence shown here is derived from an EMBL/GenBank/DDBJ whole genome shotgun (WGS) entry which is preliminary data.</text>
</comment>
<feature type="transmembrane region" description="Helical" evidence="2">
    <location>
        <begin position="6"/>
        <end position="24"/>
    </location>
</feature>
<dbReference type="OrthoDB" id="2293095at2"/>
<name>A0A3R6VJC5_9LACO</name>
<dbReference type="Proteomes" id="UP000284109">
    <property type="component" value="Unassembled WGS sequence"/>
</dbReference>
<sequence>MKNFKILIVGLISCIALIGGISLYTSHHASLKISEVKTINTKSSKRKKITNKKFYKGNIREIPGDTLFVDYPKSFNGLISKGKATILGTVTNLQDASNDSLPNRPMTMATIAIDQILAGKLDKQETKVKVLFMGGNIANNKLLRDVSNKDYLTPQQREAAQSNKIITVKYSYMPLPQIGKKYALIISPEKKGVNGIPEVFYMPIYSGKGVFIRNSKGQYLREVEPQPVGGGDGTKSSNTSENDDSIMNQGMNNLIRKSNTAN</sequence>
<dbReference type="AlphaFoldDB" id="A0A3R6VJC5"/>
<dbReference type="EMBL" id="QOCR01000004">
    <property type="protein sequence ID" value="RHW50119.1"/>
    <property type="molecule type" value="Genomic_DNA"/>
</dbReference>
<keyword evidence="4" id="KW-1185">Reference proteome</keyword>
<feature type="region of interest" description="Disordered" evidence="1">
    <location>
        <begin position="223"/>
        <end position="262"/>
    </location>
</feature>
<reference evidence="3 4" key="1">
    <citation type="submission" date="2018-07" db="EMBL/GenBank/DDBJ databases">
        <title>Genome sequences of six Lactobacillus spp. isolated from bumble bee guts.</title>
        <authorList>
            <person name="Motta E.V.S."/>
            <person name="Moran N.A."/>
        </authorList>
    </citation>
    <scope>NUCLEOTIDE SEQUENCE [LARGE SCALE GENOMIC DNA]</scope>
    <source>
        <strain evidence="3 4">BI-1.1</strain>
    </source>
</reference>
<evidence type="ECO:0000256" key="1">
    <source>
        <dbReference type="SAM" id="MobiDB-lite"/>
    </source>
</evidence>
<evidence type="ECO:0000256" key="2">
    <source>
        <dbReference type="SAM" id="Phobius"/>
    </source>
</evidence>
<organism evidence="3 4">
    <name type="scientific">Bombilactobacillus bombi</name>
    <dbReference type="NCBI Taxonomy" id="1303590"/>
    <lineage>
        <taxon>Bacteria</taxon>
        <taxon>Bacillati</taxon>
        <taxon>Bacillota</taxon>
        <taxon>Bacilli</taxon>
        <taxon>Lactobacillales</taxon>
        <taxon>Lactobacillaceae</taxon>
        <taxon>Bombilactobacillus</taxon>
    </lineage>
</organism>
<keyword evidence="2" id="KW-0472">Membrane</keyword>
<gene>
    <name evidence="3" type="ORF">DS831_08150</name>
</gene>
<evidence type="ECO:0000313" key="3">
    <source>
        <dbReference type="EMBL" id="RHW50119.1"/>
    </source>
</evidence>
<proteinExistence type="predicted"/>